<dbReference type="EMBL" id="JAMSHJ010000003">
    <property type="protein sequence ID" value="KAI5429735.1"/>
    <property type="molecule type" value="Genomic_DNA"/>
</dbReference>
<proteinExistence type="predicted"/>
<comment type="caution">
    <text evidence="1">The sequence shown here is derived from an EMBL/GenBank/DDBJ whole genome shotgun (WGS) entry which is preliminary data.</text>
</comment>
<accession>A0A9D4Y386</accession>
<gene>
    <name evidence="1" type="ORF">KIW84_034352</name>
</gene>
<name>A0A9D4Y386_PEA</name>
<keyword evidence="2" id="KW-1185">Reference proteome</keyword>
<evidence type="ECO:0000313" key="1">
    <source>
        <dbReference type="EMBL" id="KAI5429735.1"/>
    </source>
</evidence>
<protein>
    <submittedName>
        <fullName evidence="1">Uncharacterized protein</fullName>
    </submittedName>
</protein>
<reference evidence="1 2" key="1">
    <citation type="journal article" date="2022" name="Nat. Genet.">
        <title>Improved pea reference genome and pan-genome highlight genomic features and evolutionary characteristics.</title>
        <authorList>
            <person name="Yang T."/>
            <person name="Liu R."/>
            <person name="Luo Y."/>
            <person name="Hu S."/>
            <person name="Wang D."/>
            <person name="Wang C."/>
            <person name="Pandey M.K."/>
            <person name="Ge S."/>
            <person name="Xu Q."/>
            <person name="Li N."/>
            <person name="Li G."/>
            <person name="Huang Y."/>
            <person name="Saxena R.K."/>
            <person name="Ji Y."/>
            <person name="Li M."/>
            <person name="Yan X."/>
            <person name="He Y."/>
            <person name="Liu Y."/>
            <person name="Wang X."/>
            <person name="Xiang C."/>
            <person name="Varshney R.K."/>
            <person name="Ding H."/>
            <person name="Gao S."/>
            <person name="Zong X."/>
        </authorList>
    </citation>
    <scope>NUCLEOTIDE SEQUENCE [LARGE SCALE GENOMIC DNA]</scope>
    <source>
        <strain evidence="1 2">cv. Zhongwan 6</strain>
    </source>
</reference>
<dbReference type="Proteomes" id="UP001058974">
    <property type="component" value="Chromosome 3"/>
</dbReference>
<sequence>MLNPATRVDEEGWMRIQINKLPNHTRWDNEVVIPCKRYKRGLLYTFVRFFNVKDDDFLATKLHNIFLYGRKLHENVPRGNKSLGEYVCSDDASRLRSKLGFARILVKAIQFKLLKEVLEVMNNGSPLKVKIIEDSQGPMRLVEALDS</sequence>
<dbReference type="AlphaFoldDB" id="A0A9D4Y386"/>
<dbReference type="Gramene" id="Psat03G0435200-T1">
    <property type="protein sequence ID" value="KAI5429735.1"/>
    <property type="gene ID" value="KIW84_034352"/>
</dbReference>
<organism evidence="1 2">
    <name type="scientific">Pisum sativum</name>
    <name type="common">Garden pea</name>
    <name type="synonym">Lathyrus oleraceus</name>
    <dbReference type="NCBI Taxonomy" id="3888"/>
    <lineage>
        <taxon>Eukaryota</taxon>
        <taxon>Viridiplantae</taxon>
        <taxon>Streptophyta</taxon>
        <taxon>Embryophyta</taxon>
        <taxon>Tracheophyta</taxon>
        <taxon>Spermatophyta</taxon>
        <taxon>Magnoliopsida</taxon>
        <taxon>eudicotyledons</taxon>
        <taxon>Gunneridae</taxon>
        <taxon>Pentapetalae</taxon>
        <taxon>rosids</taxon>
        <taxon>fabids</taxon>
        <taxon>Fabales</taxon>
        <taxon>Fabaceae</taxon>
        <taxon>Papilionoideae</taxon>
        <taxon>50 kb inversion clade</taxon>
        <taxon>NPAAA clade</taxon>
        <taxon>Hologalegina</taxon>
        <taxon>IRL clade</taxon>
        <taxon>Fabeae</taxon>
        <taxon>Lathyrus</taxon>
    </lineage>
</organism>
<evidence type="ECO:0000313" key="2">
    <source>
        <dbReference type="Proteomes" id="UP001058974"/>
    </source>
</evidence>